<evidence type="ECO:0000313" key="2">
    <source>
        <dbReference type="Proteomes" id="UP000619238"/>
    </source>
</evidence>
<dbReference type="RefSeq" id="WP_187564069.1">
    <property type="nucleotide sequence ID" value="NZ_JACGWS010000015.1"/>
</dbReference>
<evidence type="ECO:0008006" key="3">
    <source>
        <dbReference type="Google" id="ProtNLM"/>
    </source>
</evidence>
<sequence length="93" mass="9646">MKKKKYGKLKLNKFEVSNLNFTNSVVGGVATLTVCFSCDPNDCVSDGTHCDCGTIRCDGGGGGTASRPNCITANCGYPTDGCPSADCVSYDCS</sequence>
<comment type="caution">
    <text evidence="1">The sequence shown here is derived from an EMBL/GenBank/DDBJ whole genome shotgun (WGS) entry which is preliminary data.</text>
</comment>
<keyword evidence="2" id="KW-1185">Reference proteome</keyword>
<protein>
    <recommendedName>
        <fullName evidence="3">Bacteriocin</fullName>
    </recommendedName>
</protein>
<organism evidence="1 2">
    <name type="scientific">Kordia aestuariivivens</name>
    <dbReference type="NCBI Taxonomy" id="2759037"/>
    <lineage>
        <taxon>Bacteria</taxon>
        <taxon>Pseudomonadati</taxon>
        <taxon>Bacteroidota</taxon>
        <taxon>Flavobacteriia</taxon>
        <taxon>Flavobacteriales</taxon>
        <taxon>Flavobacteriaceae</taxon>
        <taxon>Kordia</taxon>
    </lineage>
</organism>
<proteinExistence type="predicted"/>
<dbReference type="Proteomes" id="UP000619238">
    <property type="component" value="Unassembled WGS sequence"/>
</dbReference>
<reference evidence="1 2" key="1">
    <citation type="submission" date="2020-07" db="EMBL/GenBank/DDBJ databases">
        <title>Description of Kordia aestuariivivens sp. nov., isolated from a tidal flat.</title>
        <authorList>
            <person name="Park S."/>
            <person name="Yoon J.-H."/>
        </authorList>
    </citation>
    <scope>NUCLEOTIDE SEQUENCE [LARGE SCALE GENOMIC DNA]</scope>
    <source>
        <strain evidence="1 2">YSTF-M3</strain>
    </source>
</reference>
<evidence type="ECO:0000313" key="1">
    <source>
        <dbReference type="EMBL" id="MBC8757029.1"/>
    </source>
</evidence>
<name>A0ABR7QEQ6_9FLAO</name>
<accession>A0ABR7QEQ6</accession>
<gene>
    <name evidence="1" type="ORF">H2O64_20320</name>
</gene>
<dbReference type="EMBL" id="JACGWS010000015">
    <property type="protein sequence ID" value="MBC8757029.1"/>
    <property type="molecule type" value="Genomic_DNA"/>
</dbReference>